<evidence type="ECO:0000256" key="4">
    <source>
        <dbReference type="ARBA" id="ARBA00022670"/>
    </source>
</evidence>
<comment type="caution">
    <text evidence="18">The sequence shown here is derived from an EMBL/GenBank/DDBJ whole genome shotgun (WGS) entry which is preliminary data.</text>
</comment>
<feature type="transmembrane region" description="Helical" evidence="14">
    <location>
        <begin position="175"/>
        <end position="193"/>
    </location>
</feature>
<dbReference type="PANTHER" id="PTHR39188:SF3">
    <property type="entry name" value="STAGE IV SPORULATION PROTEIN FB"/>
    <property type="match status" value="1"/>
</dbReference>
<evidence type="ECO:0000256" key="14">
    <source>
        <dbReference type="PIRNR" id="PIRNR006404"/>
    </source>
</evidence>
<evidence type="ECO:0000256" key="10">
    <source>
        <dbReference type="ARBA" id="ARBA00022989"/>
    </source>
</evidence>
<feature type="binding site" evidence="16">
    <location>
        <position position="60"/>
    </location>
    <ligand>
        <name>Zn(2+)</name>
        <dbReference type="ChEBI" id="CHEBI:29105"/>
        <note>catalytic</note>
    </ligand>
</feature>
<evidence type="ECO:0000256" key="3">
    <source>
        <dbReference type="ARBA" id="ARBA00022475"/>
    </source>
</evidence>
<evidence type="ECO:0000256" key="13">
    <source>
        <dbReference type="ARBA" id="ARBA00023136"/>
    </source>
</evidence>
<keyword evidence="4 14" id="KW-0645">Protease</keyword>
<gene>
    <name evidence="18" type="ORF">JW744_02560</name>
</gene>
<dbReference type="Proteomes" id="UP000809243">
    <property type="component" value="Unassembled WGS sequence"/>
</dbReference>
<keyword evidence="7" id="KW-0677">Repeat</keyword>
<keyword evidence="13 14" id="KW-0472">Membrane</keyword>
<keyword evidence="10 14" id="KW-1133">Transmembrane helix</keyword>
<name>A0A939CA32_9ARCH</name>
<comment type="cofactor">
    <cofactor evidence="14 16">
        <name>Zn(2+)</name>
        <dbReference type="ChEBI" id="CHEBI:29105"/>
    </cofactor>
    <text evidence="14 16">Binds 1 zinc ion per subunit.</text>
</comment>
<sequence>MRSVKLGKLFGVKVELHSTFVWLGILVAALLALFQPENFLPIMILLFLLFLSVFFHELVHSLVAMQKGCKVEKIILLPIGGLSVSEELPEKPMDEFQIAVAGPLFNFVIVAAIIALASIVKLPFPENWLSVFVSSPIEFEEMLLSYPLLGLFYVNLLLGAFNLFLPALPLDGGRVARSILASVVGFGRATLIITRLSVFFAIFLFMFGFFTGSILIAIIAVFIYFGAKQEQETAAIKQALEGQNIKALVNRKPFSVKGTDSIEKAAGLMEKRNELYFLARLEKGGFGFIDIDAVAAVGEDKWKQTTVEKACKKLKPAKEGEEAGELAVKMLGKGIPLLPVSRNGKFAGIIEARELRKRFELEKALKKN</sequence>
<comment type="subcellular location">
    <subcellularLocation>
        <location evidence="1 14">Cell membrane</location>
        <topology evidence="1 14">Multi-pass membrane protein</topology>
    </subcellularLocation>
</comment>
<feature type="transmembrane region" description="Helical" evidence="14">
    <location>
        <begin position="12"/>
        <end position="33"/>
    </location>
</feature>
<keyword evidence="12" id="KW-0129">CBS domain</keyword>
<evidence type="ECO:0000256" key="7">
    <source>
        <dbReference type="ARBA" id="ARBA00022737"/>
    </source>
</evidence>
<feature type="active site" evidence="15">
    <location>
        <position position="57"/>
    </location>
</feature>
<keyword evidence="3 14" id="KW-1003">Cell membrane</keyword>
<dbReference type="SUPFAM" id="SSF54631">
    <property type="entry name" value="CBS-domain pair"/>
    <property type="match status" value="1"/>
</dbReference>
<evidence type="ECO:0000259" key="17">
    <source>
        <dbReference type="Pfam" id="PF02163"/>
    </source>
</evidence>
<dbReference type="PANTHER" id="PTHR39188">
    <property type="entry name" value="MEMBRANE-ASSOCIATED ZINC METALLOPROTEASE M50B"/>
    <property type="match status" value="1"/>
</dbReference>
<dbReference type="AlphaFoldDB" id="A0A939CA32"/>
<evidence type="ECO:0000313" key="19">
    <source>
        <dbReference type="Proteomes" id="UP000809243"/>
    </source>
</evidence>
<dbReference type="GO" id="GO:0005886">
    <property type="term" value="C:plasma membrane"/>
    <property type="evidence" value="ECO:0007669"/>
    <property type="project" value="UniProtKB-SubCell"/>
</dbReference>
<keyword evidence="5 14" id="KW-0812">Transmembrane</keyword>
<dbReference type="GO" id="GO:0008237">
    <property type="term" value="F:metallopeptidase activity"/>
    <property type="evidence" value="ECO:0007669"/>
    <property type="project" value="UniProtKB-UniRule"/>
</dbReference>
<evidence type="ECO:0000313" key="18">
    <source>
        <dbReference type="EMBL" id="MBN2067325.1"/>
    </source>
</evidence>
<keyword evidence="6 14" id="KW-0479">Metal-binding</keyword>
<protein>
    <recommendedName>
        <fullName evidence="14">Zinc metalloprotease</fullName>
    </recommendedName>
</protein>
<dbReference type="PIRSF" id="PIRSF006404">
    <property type="entry name" value="UCP006404_Pept_M50_CBS"/>
    <property type="match status" value="1"/>
</dbReference>
<evidence type="ECO:0000256" key="15">
    <source>
        <dbReference type="PIRSR" id="PIRSR006404-1"/>
    </source>
</evidence>
<dbReference type="Gene3D" id="3.10.580.10">
    <property type="entry name" value="CBS-domain"/>
    <property type="match status" value="1"/>
</dbReference>
<evidence type="ECO:0000256" key="16">
    <source>
        <dbReference type="PIRSR" id="PIRSR006404-2"/>
    </source>
</evidence>
<reference evidence="18" key="1">
    <citation type="submission" date="2021-01" db="EMBL/GenBank/DDBJ databases">
        <title>Active Sulfur Cycling in an Early Earth Analoge.</title>
        <authorList>
            <person name="Hahn C.R."/>
            <person name="Youssef N.H."/>
            <person name="Elshahed M."/>
        </authorList>
    </citation>
    <scope>NUCLEOTIDE SEQUENCE</scope>
    <source>
        <strain evidence="18">Zod_Metabat.1151</strain>
    </source>
</reference>
<feature type="transmembrane region" description="Helical" evidence="14">
    <location>
        <begin position="98"/>
        <end position="124"/>
    </location>
</feature>
<proteinExistence type="inferred from homology"/>
<evidence type="ECO:0000256" key="5">
    <source>
        <dbReference type="ARBA" id="ARBA00022692"/>
    </source>
</evidence>
<keyword evidence="9 14" id="KW-0862">Zinc</keyword>
<feature type="domain" description="Peptidase M50" evidence="17">
    <location>
        <begin position="45"/>
        <end position="203"/>
    </location>
</feature>
<evidence type="ECO:0000256" key="8">
    <source>
        <dbReference type="ARBA" id="ARBA00022801"/>
    </source>
</evidence>
<dbReference type="InterPro" id="IPR046342">
    <property type="entry name" value="CBS_dom_sf"/>
</dbReference>
<keyword evidence="11 14" id="KW-0482">Metalloprotease</keyword>
<evidence type="ECO:0000256" key="11">
    <source>
        <dbReference type="ARBA" id="ARBA00023049"/>
    </source>
</evidence>
<feature type="binding site" evidence="16">
    <location>
        <position position="56"/>
    </location>
    <ligand>
        <name>Zn(2+)</name>
        <dbReference type="ChEBI" id="CHEBI:29105"/>
        <note>catalytic</note>
    </ligand>
</feature>
<evidence type="ECO:0000256" key="1">
    <source>
        <dbReference type="ARBA" id="ARBA00004651"/>
    </source>
</evidence>
<feature type="binding site" evidence="16">
    <location>
        <position position="171"/>
    </location>
    <ligand>
        <name>Zn(2+)</name>
        <dbReference type="ChEBI" id="CHEBI:29105"/>
        <note>catalytic</note>
    </ligand>
</feature>
<evidence type="ECO:0000256" key="2">
    <source>
        <dbReference type="ARBA" id="ARBA00007931"/>
    </source>
</evidence>
<evidence type="ECO:0000256" key="9">
    <source>
        <dbReference type="ARBA" id="ARBA00022833"/>
    </source>
</evidence>
<dbReference type="Pfam" id="PF02163">
    <property type="entry name" value="Peptidase_M50"/>
    <property type="match status" value="1"/>
</dbReference>
<keyword evidence="8 14" id="KW-0378">Hydrolase</keyword>
<organism evidence="18 19">
    <name type="scientific">Candidatus Iainarchaeum sp</name>
    <dbReference type="NCBI Taxonomy" id="3101447"/>
    <lineage>
        <taxon>Archaea</taxon>
        <taxon>Candidatus Iainarchaeota</taxon>
        <taxon>Candidatus Iainarchaeia</taxon>
        <taxon>Candidatus Iainarchaeales</taxon>
        <taxon>Candidatus Iainarchaeaceae</taxon>
        <taxon>Candidatus Iainarchaeum</taxon>
    </lineage>
</organism>
<accession>A0A939CA32</accession>
<evidence type="ECO:0000256" key="6">
    <source>
        <dbReference type="ARBA" id="ARBA00022723"/>
    </source>
</evidence>
<dbReference type="InterPro" id="IPR016483">
    <property type="entry name" value="UCP006404_Pept_M50_CBS"/>
</dbReference>
<comment type="similarity">
    <text evidence="2 14">Belongs to the peptidase M50B family.</text>
</comment>
<dbReference type="EMBL" id="JAFGDB010000041">
    <property type="protein sequence ID" value="MBN2067325.1"/>
    <property type="molecule type" value="Genomic_DNA"/>
</dbReference>
<feature type="transmembrane region" description="Helical" evidence="14">
    <location>
        <begin position="144"/>
        <end position="168"/>
    </location>
</feature>
<dbReference type="GO" id="GO:0046872">
    <property type="term" value="F:metal ion binding"/>
    <property type="evidence" value="ECO:0007669"/>
    <property type="project" value="UniProtKB-UniRule"/>
</dbReference>
<feature type="transmembrane region" description="Helical" evidence="14">
    <location>
        <begin position="39"/>
        <end position="59"/>
    </location>
</feature>
<feature type="transmembrane region" description="Helical" evidence="14">
    <location>
        <begin position="199"/>
        <end position="227"/>
    </location>
</feature>
<dbReference type="InterPro" id="IPR008915">
    <property type="entry name" value="Peptidase_M50"/>
</dbReference>
<evidence type="ECO:0000256" key="12">
    <source>
        <dbReference type="ARBA" id="ARBA00023122"/>
    </source>
</evidence>
<dbReference type="GO" id="GO:0006508">
    <property type="term" value="P:proteolysis"/>
    <property type="evidence" value="ECO:0007669"/>
    <property type="project" value="UniProtKB-KW"/>
</dbReference>